<evidence type="ECO:0000313" key="1">
    <source>
        <dbReference type="EMBL" id="GIY86038.1"/>
    </source>
</evidence>
<accession>A0AAV4WUM5</accession>
<organism evidence="1 2">
    <name type="scientific">Caerostris extrusa</name>
    <name type="common">Bark spider</name>
    <name type="synonym">Caerostris bankana</name>
    <dbReference type="NCBI Taxonomy" id="172846"/>
    <lineage>
        <taxon>Eukaryota</taxon>
        <taxon>Metazoa</taxon>
        <taxon>Ecdysozoa</taxon>
        <taxon>Arthropoda</taxon>
        <taxon>Chelicerata</taxon>
        <taxon>Arachnida</taxon>
        <taxon>Araneae</taxon>
        <taxon>Araneomorphae</taxon>
        <taxon>Entelegynae</taxon>
        <taxon>Araneoidea</taxon>
        <taxon>Araneidae</taxon>
        <taxon>Caerostris</taxon>
    </lineage>
</organism>
<sequence>MITPVCNCDAMLSVKDRIPRFVYCEFILDDVTHDVTRNSHPFRSLWASFPFSRVAKTRINTPLRFIILFFVILLSNW</sequence>
<dbReference type="Proteomes" id="UP001054945">
    <property type="component" value="Unassembled WGS sequence"/>
</dbReference>
<dbReference type="EMBL" id="BPLR01016730">
    <property type="protein sequence ID" value="GIY86038.1"/>
    <property type="molecule type" value="Genomic_DNA"/>
</dbReference>
<name>A0AAV4WUM5_CAEEX</name>
<reference evidence="1 2" key="1">
    <citation type="submission" date="2021-06" db="EMBL/GenBank/DDBJ databases">
        <title>Caerostris extrusa draft genome.</title>
        <authorList>
            <person name="Kono N."/>
            <person name="Arakawa K."/>
        </authorList>
    </citation>
    <scope>NUCLEOTIDE SEQUENCE [LARGE SCALE GENOMIC DNA]</scope>
</reference>
<comment type="caution">
    <text evidence="1">The sequence shown here is derived from an EMBL/GenBank/DDBJ whole genome shotgun (WGS) entry which is preliminary data.</text>
</comment>
<protein>
    <submittedName>
        <fullName evidence="1">Uncharacterized protein</fullName>
    </submittedName>
</protein>
<gene>
    <name evidence="1" type="ORF">CEXT_782191</name>
</gene>
<dbReference type="AlphaFoldDB" id="A0AAV4WUM5"/>
<proteinExistence type="predicted"/>
<evidence type="ECO:0000313" key="2">
    <source>
        <dbReference type="Proteomes" id="UP001054945"/>
    </source>
</evidence>
<keyword evidence="2" id="KW-1185">Reference proteome</keyword>